<comment type="caution">
    <text evidence="6">The sequence shown here is derived from an EMBL/GenBank/DDBJ whole genome shotgun (WGS) entry which is preliminary data.</text>
</comment>
<keyword evidence="4" id="KW-0804">Transcription</keyword>
<keyword evidence="3" id="KW-0238">DNA-binding</keyword>
<dbReference type="GO" id="GO:0003700">
    <property type="term" value="F:DNA-binding transcription factor activity"/>
    <property type="evidence" value="ECO:0007669"/>
    <property type="project" value="InterPro"/>
</dbReference>
<dbReference type="PANTHER" id="PTHR30118">
    <property type="entry name" value="HTH-TYPE TRANSCRIPTIONAL REGULATOR LEUO-RELATED"/>
    <property type="match status" value="1"/>
</dbReference>
<proteinExistence type="inferred from homology"/>
<reference evidence="6 7" key="1">
    <citation type="submission" date="2018-01" db="EMBL/GenBank/DDBJ databases">
        <title>Successful Treatment of Persistent Burkholderia cepacia Bacteremia with Ceftazidime-Avibactam.</title>
        <authorList>
            <person name="Tamma P."/>
            <person name="Fan Y."/>
            <person name="Bergman Y."/>
            <person name="Sick-Samuels A."/>
            <person name="Hsu A."/>
            <person name="Timp W."/>
            <person name="Simner P."/>
        </authorList>
    </citation>
    <scope>NUCLEOTIDE SEQUENCE [LARGE SCALE GENOMIC DNA]</scope>
    <source>
        <strain evidence="6 7">170816</strain>
    </source>
</reference>
<dbReference type="Pfam" id="PF03466">
    <property type="entry name" value="LysR_substrate"/>
    <property type="match status" value="1"/>
</dbReference>
<evidence type="ECO:0000313" key="7">
    <source>
        <dbReference type="Proteomes" id="UP000238655"/>
    </source>
</evidence>
<dbReference type="RefSeq" id="WP_089463208.1">
    <property type="nucleotide sequence ID" value="NZ_CM009576.1"/>
</dbReference>
<comment type="similarity">
    <text evidence="1">Belongs to the LysR transcriptional regulatory family.</text>
</comment>
<dbReference type="SUPFAM" id="SSF53850">
    <property type="entry name" value="Periplasmic binding protein-like II"/>
    <property type="match status" value="1"/>
</dbReference>
<dbReference type="InterPro" id="IPR037402">
    <property type="entry name" value="YidZ_PBP2"/>
</dbReference>
<dbReference type="Pfam" id="PF00126">
    <property type="entry name" value="HTH_1"/>
    <property type="match status" value="1"/>
</dbReference>
<organism evidence="6 7">
    <name type="scientific">Burkholderia contaminans</name>
    <dbReference type="NCBI Taxonomy" id="488447"/>
    <lineage>
        <taxon>Bacteria</taxon>
        <taxon>Pseudomonadati</taxon>
        <taxon>Pseudomonadota</taxon>
        <taxon>Betaproteobacteria</taxon>
        <taxon>Burkholderiales</taxon>
        <taxon>Burkholderiaceae</taxon>
        <taxon>Burkholderia</taxon>
        <taxon>Burkholderia cepacia complex</taxon>
    </lineage>
</organism>
<dbReference type="InterPro" id="IPR036390">
    <property type="entry name" value="WH_DNA-bd_sf"/>
</dbReference>
<dbReference type="PRINTS" id="PR00039">
    <property type="entry name" value="HTHLYSR"/>
</dbReference>
<dbReference type="InterPro" id="IPR005119">
    <property type="entry name" value="LysR_subst-bd"/>
</dbReference>
<feature type="domain" description="HTH lysR-type" evidence="5">
    <location>
        <begin position="8"/>
        <end position="65"/>
    </location>
</feature>
<evidence type="ECO:0000313" key="6">
    <source>
        <dbReference type="EMBL" id="POZ85897.1"/>
    </source>
</evidence>
<accession>A0A2S5E3E3</accession>
<dbReference type="Gene3D" id="1.10.10.10">
    <property type="entry name" value="Winged helix-like DNA-binding domain superfamily/Winged helix DNA-binding domain"/>
    <property type="match status" value="1"/>
</dbReference>
<dbReference type="PROSITE" id="PS50931">
    <property type="entry name" value="HTH_LYSR"/>
    <property type="match status" value="1"/>
</dbReference>
<dbReference type="EMBL" id="PQVP01000001">
    <property type="protein sequence ID" value="POZ85897.1"/>
    <property type="molecule type" value="Genomic_DNA"/>
</dbReference>
<dbReference type="Proteomes" id="UP000238655">
    <property type="component" value="Chromosome 2"/>
</dbReference>
<dbReference type="SUPFAM" id="SSF46785">
    <property type="entry name" value="Winged helix' DNA-binding domain"/>
    <property type="match status" value="1"/>
</dbReference>
<dbReference type="AlphaFoldDB" id="A0A2S5E3E3"/>
<evidence type="ECO:0000256" key="4">
    <source>
        <dbReference type="ARBA" id="ARBA00023163"/>
    </source>
</evidence>
<dbReference type="CDD" id="cd08417">
    <property type="entry name" value="PBP2_Nitroaromatics_like"/>
    <property type="match status" value="1"/>
</dbReference>
<evidence type="ECO:0000256" key="3">
    <source>
        <dbReference type="ARBA" id="ARBA00023125"/>
    </source>
</evidence>
<dbReference type="InterPro" id="IPR050389">
    <property type="entry name" value="LysR-type_TF"/>
</dbReference>
<sequence>MKDVFRQLDLNLLRVFAALMAEGNVTRAAERLALSQSAVSNALRRLRESLGDVLFEKTVSGVRPTARARELWSAVQPHFDALKQAISPDQFDPQEHRGTFTIAMSDYSVERIMPRLAQYMGTHAPSMRLELTPFSVADLPGMFDRGGVDLAIGGYLNDSSPSSGVRTHEMWPIHWSCLMRKDHPLAKGPLTLKRFLAARHLDVGFSGMRVPVYDSLLSAHGLQRNLVLTLNAYSPALAIIRESDFIGVLPTTLLDLSIHKKALVSRQPPVRMPARPYCVIWHQRWDSHPAHRWLRQTIVSLFTRPAEQPGNAVRSPKRRATRQS</sequence>
<evidence type="ECO:0000256" key="2">
    <source>
        <dbReference type="ARBA" id="ARBA00023015"/>
    </source>
</evidence>
<gene>
    <name evidence="6" type="ORF">C3743_05035</name>
</gene>
<dbReference type="InterPro" id="IPR000847">
    <property type="entry name" value="LysR_HTH_N"/>
</dbReference>
<dbReference type="InterPro" id="IPR036388">
    <property type="entry name" value="WH-like_DNA-bd_sf"/>
</dbReference>
<evidence type="ECO:0000259" key="5">
    <source>
        <dbReference type="PROSITE" id="PS50931"/>
    </source>
</evidence>
<name>A0A2S5E3E3_9BURK</name>
<evidence type="ECO:0000256" key="1">
    <source>
        <dbReference type="ARBA" id="ARBA00009437"/>
    </source>
</evidence>
<dbReference type="GO" id="GO:0003677">
    <property type="term" value="F:DNA binding"/>
    <property type="evidence" value="ECO:0007669"/>
    <property type="project" value="UniProtKB-KW"/>
</dbReference>
<dbReference type="Gene3D" id="3.40.190.10">
    <property type="entry name" value="Periplasmic binding protein-like II"/>
    <property type="match status" value="2"/>
</dbReference>
<keyword evidence="2" id="KW-0805">Transcription regulation</keyword>
<protein>
    <submittedName>
        <fullName evidence="6">LysR family transcriptional regulator</fullName>
    </submittedName>
</protein>
<dbReference type="PANTHER" id="PTHR30118:SF6">
    <property type="entry name" value="HTH-TYPE TRANSCRIPTIONAL REGULATOR LEUO"/>
    <property type="match status" value="1"/>
</dbReference>